<dbReference type="Pfam" id="PF08547">
    <property type="entry name" value="CIA30"/>
    <property type="match status" value="1"/>
</dbReference>
<dbReference type="InterPro" id="IPR013857">
    <property type="entry name" value="NADH-UbQ_OxRdtase-assoc_prot30"/>
</dbReference>
<feature type="chain" id="PRO_5044820342" description="NADH:ubiquinone oxidoreductase intermediate-associated protein 30 domain-containing protein" evidence="1">
    <location>
        <begin position="19"/>
        <end position="320"/>
    </location>
</feature>
<proteinExistence type="predicted"/>
<dbReference type="InterPro" id="IPR039131">
    <property type="entry name" value="NDUFAF1"/>
</dbReference>
<dbReference type="PANTHER" id="PTHR13194:SF19">
    <property type="entry name" value="NAD(P)-BINDING ROSSMANN-FOLD SUPERFAMILY PROTEIN"/>
    <property type="match status" value="1"/>
</dbReference>
<evidence type="ECO:0000313" key="4">
    <source>
        <dbReference type="Proteomes" id="UP001530293"/>
    </source>
</evidence>
<organism evidence="3 4">
    <name type="scientific">Discostella pseudostelligera</name>
    <dbReference type="NCBI Taxonomy" id="259834"/>
    <lineage>
        <taxon>Eukaryota</taxon>
        <taxon>Sar</taxon>
        <taxon>Stramenopiles</taxon>
        <taxon>Ochrophyta</taxon>
        <taxon>Bacillariophyta</taxon>
        <taxon>Coscinodiscophyceae</taxon>
        <taxon>Thalassiosirophycidae</taxon>
        <taxon>Stephanodiscales</taxon>
        <taxon>Stephanodiscaceae</taxon>
        <taxon>Discostella</taxon>
    </lineage>
</organism>
<dbReference type="PANTHER" id="PTHR13194">
    <property type="entry name" value="COMPLEX I INTERMEDIATE-ASSOCIATED PROTEIN 30"/>
    <property type="match status" value="1"/>
</dbReference>
<sequence>MTMRLLPSIIHFTLTATAYLHSSHYPLCRYHRLISLSSSCSRLKMLPSNQELNQAKQRISQAISLGAPAYNAGDILRCATLYKEAAREIAPLVPSTFQVKLLREVEEEDVDDEDNNEKKYDAKAWALRRVFDSIVEYQLPIIPHKISDENITYEPFTSSQLGIEPVRVMDSVMGGISRGGWISQTNTFFGETSLANNGGFASLRWRFSNMQNWSYAKGIYIKGLKHSKADEHTFRIILKDVVCERIRLSNFKAVFANPQQTDDPLLIPFTSITQMEQMGQPMVGAPAFNPSAVTEIGLMAIKPTVVGQFQLEFLEWGLYS</sequence>
<evidence type="ECO:0000313" key="3">
    <source>
        <dbReference type="EMBL" id="KAL3767849.1"/>
    </source>
</evidence>
<dbReference type="Proteomes" id="UP001530293">
    <property type="component" value="Unassembled WGS sequence"/>
</dbReference>
<feature type="signal peptide" evidence="1">
    <location>
        <begin position="1"/>
        <end position="18"/>
    </location>
</feature>
<keyword evidence="1" id="KW-0732">Signal</keyword>
<comment type="caution">
    <text evidence="3">The sequence shown here is derived from an EMBL/GenBank/DDBJ whole genome shotgun (WGS) entry which is preliminary data.</text>
</comment>
<protein>
    <recommendedName>
        <fullName evidence="2">NADH:ubiquinone oxidoreductase intermediate-associated protein 30 domain-containing protein</fullName>
    </recommendedName>
</protein>
<reference evidence="3 4" key="1">
    <citation type="submission" date="2024-10" db="EMBL/GenBank/DDBJ databases">
        <title>Updated reference genomes for cyclostephanoid diatoms.</title>
        <authorList>
            <person name="Roberts W.R."/>
            <person name="Alverson A.J."/>
        </authorList>
    </citation>
    <scope>NUCLEOTIDE SEQUENCE [LARGE SCALE GENOMIC DNA]</scope>
    <source>
        <strain evidence="3 4">AJA232-27</strain>
    </source>
</reference>
<evidence type="ECO:0000256" key="1">
    <source>
        <dbReference type="SAM" id="SignalP"/>
    </source>
</evidence>
<keyword evidence="4" id="KW-1185">Reference proteome</keyword>
<evidence type="ECO:0000259" key="2">
    <source>
        <dbReference type="Pfam" id="PF08547"/>
    </source>
</evidence>
<accession>A0ABD3MX19</accession>
<dbReference type="EMBL" id="JALLBG020000072">
    <property type="protein sequence ID" value="KAL3767849.1"/>
    <property type="molecule type" value="Genomic_DNA"/>
</dbReference>
<name>A0ABD3MX19_9STRA</name>
<feature type="domain" description="NADH:ubiquinone oxidoreductase intermediate-associated protein 30" evidence="2">
    <location>
        <begin position="168"/>
        <end position="312"/>
    </location>
</feature>
<gene>
    <name evidence="3" type="ORF">ACHAWU_007327</name>
</gene>
<dbReference type="AlphaFoldDB" id="A0ABD3MX19"/>